<dbReference type="Pfam" id="PF08780">
    <property type="entry name" value="NTase_sub_bind"/>
    <property type="match status" value="1"/>
</dbReference>
<dbReference type="eggNOG" id="COG1669">
    <property type="taxonomic scope" value="Bacteria"/>
</dbReference>
<gene>
    <name evidence="2" type="ordered locus">DMR_43260</name>
</gene>
<dbReference type="NCBIfam" id="TIGR01987">
    <property type="entry name" value="HI0074"/>
    <property type="match status" value="1"/>
</dbReference>
<accession>C4XQT3</accession>
<proteinExistence type="predicted"/>
<sequence>MFVSARAGPRLEADGLRPAALVMRVSTGYPGLGACLARGQDVVPPTPWNAPESRPDGPFPPGAKRSGMPEDIRWKQRFDNYLRALAALSDAAALARTRPLTPLEEQGVIQAFEFTHELAWNVLKDYLEYQGVGNIIGSRGAVREAFRNGLLADGEAWMLMIRDRNLSSHTYDQQTAREIVGRVLAEHHPAFADMARKFRALYDDAGTA</sequence>
<dbReference type="AlphaFoldDB" id="C4XQT3"/>
<evidence type="ECO:0000256" key="1">
    <source>
        <dbReference type="SAM" id="MobiDB-lite"/>
    </source>
</evidence>
<dbReference type="Proteomes" id="UP000009071">
    <property type="component" value="Chromosome"/>
</dbReference>
<feature type="region of interest" description="Disordered" evidence="1">
    <location>
        <begin position="45"/>
        <end position="68"/>
    </location>
</feature>
<dbReference type="InterPro" id="IPR010235">
    <property type="entry name" value="HepT"/>
</dbReference>
<evidence type="ECO:0000313" key="3">
    <source>
        <dbReference type="Proteomes" id="UP000009071"/>
    </source>
</evidence>
<dbReference type="EMBL" id="AP010904">
    <property type="protein sequence ID" value="BAH77817.1"/>
    <property type="molecule type" value="Genomic_DNA"/>
</dbReference>
<evidence type="ECO:0000313" key="2">
    <source>
        <dbReference type="EMBL" id="BAH77817.1"/>
    </source>
</evidence>
<dbReference type="Gene3D" id="1.20.120.330">
    <property type="entry name" value="Nucleotidyltransferases domain 2"/>
    <property type="match status" value="1"/>
</dbReference>
<dbReference type="HOGENOM" id="CLU_1319226_0_0_7"/>
<evidence type="ECO:0008006" key="4">
    <source>
        <dbReference type="Google" id="ProtNLM"/>
    </source>
</evidence>
<reference evidence="2 3" key="1">
    <citation type="journal article" date="2009" name="Genome Res.">
        <title>Whole genome sequence of Desulfovibrio magneticus strain RS-1 revealed common gene clusters in magnetotactic bacteria.</title>
        <authorList>
            <person name="Nakazawa H."/>
            <person name="Arakaki A."/>
            <person name="Narita-Yamada S."/>
            <person name="Yashiro I."/>
            <person name="Jinno K."/>
            <person name="Aoki N."/>
            <person name="Tsuruyama A."/>
            <person name="Okamura Y."/>
            <person name="Tanikawa S."/>
            <person name="Fujita N."/>
            <person name="Takeyama H."/>
            <person name="Matsunaga T."/>
        </authorList>
    </citation>
    <scope>NUCLEOTIDE SEQUENCE [LARGE SCALE GENOMIC DNA]</scope>
    <source>
        <strain evidence="3">ATCC 700980 / DSM 13731 / RS-1</strain>
    </source>
</reference>
<organism evidence="2 3">
    <name type="scientific">Solidesulfovibrio magneticus (strain ATCC 700980 / DSM 13731 / RS-1)</name>
    <name type="common">Desulfovibrio magneticus</name>
    <dbReference type="NCBI Taxonomy" id="573370"/>
    <lineage>
        <taxon>Bacteria</taxon>
        <taxon>Pseudomonadati</taxon>
        <taxon>Thermodesulfobacteriota</taxon>
        <taxon>Desulfovibrionia</taxon>
        <taxon>Desulfovibrionales</taxon>
        <taxon>Desulfovibrionaceae</taxon>
        <taxon>Solidesulfovibrio</taxon>
    </lineage>
</organism>
<dbReference type="SUPFAM" id="SSF81593">
    <property type="entry name" value="Nucleotidyltransferase substrate binding subunit/domain"/>
    <property type="match status" value="1"/>
</dbReference>
<keyword evidence="3" id="KW-1185">Reference proteome</keyword>
<dbReference type="KEGG" id="dma:DMR_43260"/>
<dbReference type="STRING" id="573370.DMR_43260"/>
<name>C4XQT3_SOLM1</name>
<dbReference type="PROSITE" id="PS51257">
    <property type="entry name" value="PROKAR_LIPOPROTEIN"/>
    <property type="match status" value="1"/>
</dbReference>
<protein>
    <recommendedName>
        <fullName evidence="4">Nucleotidyltransferase substrate binding protein, HI0074 family</fullName>
    </recommendedName>
</protein>